<dbReference type="Pfam" id="PF10292">
    <property type="entry name" value="7TM_GPCR_Srab"/>
    <property type="match status" value="1"/>
</dbReference>
<dbReference type="Proteomes" id="UP000095283">
    <property type="component" value="Unplaced"/>
</dbReference>
<dbReference type="PANTHER" id="PTHR46561">
    <property type="entry name" value="SERPENTINE RECEPTOR, CLASS AB (CLASS A-LIKE)-RELATED"/>
    <property type="match status" value="1"/>
</dbReference>
<evidence type="ECO:0000313" key="6">
    <source>
        <dbReference type="WBParaSite" id="Hba_19931"/>
    </source>
</evidence>
<dbReference type="PANTHER" id="PTHR46561:SF2">
    <property type="entry name" value="G_PROTEIN_RECEP_F1_2 DOMAIN-CONTAINING PROTEIN"/>
    <property type="match status" value="1"/>
</dbReference>
<keyword evidence="3" id="KW-1133">Transmembrane helix</keyword>
<accession>A0A1I7XQB3</accession>
<proteinExistence type="predicted"/>
<evidence type="ECO:0000256" key="1">
    <source>
        <dbReference type="ARBA" id="ARBA00004141"/>
    </source>
</evidence>
<evidence type="ECO:0000256" key="3">
    <source>
        <dbReference type="ARBA" id="ARBA00022989"/>
    </source>
</evidence>
<evidence type="ECO:0000313" key="5">
    <source>
        <dbReference type="Proteomes" id="UP000095283"/>
    </source>
</evidence>
<organism evidence="5 6">
    <name type="scientific">Heterorhabditis bacteriophora</name>
    <name type="common">Entomopathogenic nematode worm</name>
    <dbReference type="NCBI Taxonomy" id="37862"/>
    <lineage>
        <taxon>Eukaryota</taxon>
        <taxon>Metazoa</taxon>
        <taxon>Ecdysozoa</taxon>
        <taxon>Nematoda</taxon>
        <taxon>Chromadorea</taxon>
        <taxon>Rhabditida</taxon>
        <taxon>Rhabditina</taxon>
        <taxon>Rhabditomorpha</taxon>
        <taxon>Strongyloidea</taxon>
        <taxon>Heterorhabditidae</taxon>
        <taxon>Heterorhabditis</taxon>
    </lineage>
</organism>
<dbReference type="AlphaFoldDB" id="A0A1I7XQB3"/>
<sequence length="152" mass="17506">MHTIDLTHYMSLRDSGCDIIPSQIRCFALRLPMTVTMYLAYSSTFMASIERYIATTRLATYESNRIAGHFLIGGQEMKESLLDRRSDLVSICIMARLYQVRENLRSMLALDQFLITSCLFSTVCIFIRGILPQVTFQHLPWLRSGHQYNAVN</sequence>
<keyword evidence="4" id="KW-0472">Membrane</keyword>
<protein>
    <submittedName>
        <fullName evidence="6">Transmembrane protein</fullName>
    </submittedName>
</protein>
<dbReference type="WBParaSite" id="Hba_19931">
    <property type="protein sequence ID" value="Hba_19931"/>
    <property type="gene ID" value="Hba_19931"/>
</dbReference>
<reference evidence="6" key="1">
    <citation type="submission" date="2016-11" db="UniProtKB">
        <authorList>
            <consortium name="WormBaseParasite"/>
        </authorList>
    </citation>
    <scope>IDENTIFICATION</scope>
</reference>
<name>A0A1I7XQB3_HETBA</name>
<keyword evidence="2" id="KW-0812">Transmembrane</keyword>
<comment type="subcellular location">
    <subcellularLocation>
        <location evidence="1">Membrane</location>
        <topology evidence="1">Multi-pass membrane protein</topology>
    </subcellularLocation>
</comment>
<dbReference type="InterPro" id="IPR019408">
    <property type="entry name" value="7TM_GPCR_serpentine_rcpt_Srab"/>
</dbReference>
<evidence type="ECO:0000256" key="2">
    <source>
        <dbReference type="ARBA" id="ARBA00022692"/>
    </source>
</evidence>
<keyword evidence="5" id="KW-1185">Reference proteome</keyword>
<dbReference type="InterPro" id="IPR053286">
    <property type="entry name" value="Nematode_rcpt-like_srab"/>
</dbReference>
<dbReference type="GO" id="GO:0016020">
    <property type="term" value="C:membrane"/>
    <property type="evidence" value="ECO:0007669"/>
    <property type="project" value="UniProtKB-SubCell"/>
</dbReference>
<evidence type="ECO:0000256" key="4">
    <source>
        <dbReference type="ARBA" id="ARBA00023136"/>
    </source>
</evidence>